<organism evidence="4 5">
    <name type="scientific">Achromobacter anxifer</name>
    <dbReference type="NCBI Taxonomy" id="1287737"/>
    <lineage>
        <taxon>Bacteria</taxon>
        <taxon>Pseudomonadati</taxon>
        <taxon>Pseudomonadota</taxon>
        <taxon>Betaproteobacteria</taxon>
        <taxon>Burkholderiales</taxon>
        <taxon>Alcaligenaceae</taxon>
        <taxon>Achromobacter</taxon>
    </lineage>
</organism>
<evidence type="ECO:0000313" key="4">
    <source>
        <dbReference type="EMBL" id="CAB3857370.1"/>
    </source>
</evidence>
<reference evidence="4 5" key="1">
    <citation type="submission" date="2020-04" db="EMBL/GenBank/DDBJ databases">
        <authorList>
            <person name="De Canck E."/>
        </authorList>
    </citation>
    <scope>NUCLEOTIDE SEQUENCE [LARGE SCALE GENOMIC DNA]</scope>
    <source>
        <strain evidence="4 5">LMG 26858</strain>
    </source>
</reference>
<dbReference type="Proteomes" id="UP000494117">
    <property type="component" value="Unassembled WGS sequence"/>
</dbReference>
<dbReference type="FunFam" id="2.60.120.10:FF:000274">
    <property type="entry name" value="Gentisate 1,2-dioxygenase"/>
    <property type="match status" value="1"/>
</dbReference>
<name>A0A6S7CPN9_9BURK</name>
<dbReference type="InterPro" id="IPR047183">
    <property type="entry name" value="GDO-like"/>
</dbReference>
<feature type="domain" description="Cupin type-2" evidence="3">
    <location>
        <begin position="280"/>
        <end position="342"/>
    </location>
</feature>
<dbReference type="InterPro" id="IPR014710">
    <property type="entry name" value="RmlC-like_jellyroll"/>
</dbReference>
<dbReference type="CDD" id="cd02216">
    <property type="entry name" value="cupin_GDO-like_N"/>
    <property type="match status" value="1"/>
</dbReference>
<evidence type="ECO:0000256" key="1">
    <source>
        <dbReference type="ARBA" id="ARBA00022964"/>
    </source>
</evidence>
<keyword evidence="2 4" id="KW-0560">Oxidoreductase</keyword>
<accession>A0A6S7CPN9</accession>
<protein>
    <submittedName>
        <fullName evidence="4">Gentisate 1,2-dioxygenase</fullName>
        <ecNumber evidence="4">1.13.11.4</ecNumber>
    </submittedName>
</protein>
<dbReference type="PANTHER" id="PTHR41517:SF1">
    <property type="entry name" value="CUPIN"/>
    <property type="match status" value="1"/>
</dbReference>
<dbReference type="Gene3D" id="2.60.120.10">
    <property type="entry name" value="Jelly Rolls"/>
    <property type="match status" value="1"/>
</dbReference>
<evidence type="ECO:0000313" key="5">
    <source>
        <dbReference type="Proteomes" id="UP000494117"/>
    </source>
</evidence>
<sequence>MEANRYDAYREDTIGRANVADSPELIAYYKDLARLETGALWTVANKIEPWAPRSASVPVVWRYQDLRGHVLRSAELVSPEEAGRRVIYLNNPGRRDVAAAVGWLYSGLQVMQPGELASAHKHSHSALRFIMEGRGAFTVVDGHKMTLGANDFVLTPNGTWHEHGVAEDGTTCIWQDGLDIPLVNAMEAGFYAVHPDLNQTVTYPVDDTSAAWANAALKPQVSGWTKPYSPLFKYEWEPTYEALRRYARTTAGSPYDGVLLEYVNPATGGPVMPTIGASMQLLRPGEHTKAHRHTGSFIYQVAKGSGYSIIDGKRYDWTERDIFCVPSWAIHEHVNLSSNDDACLFSFNDLPVMRALALYREEAVKENDGHQVLI</sequence>
<dbReference type="RefSeq" id="WP_175206922.1">
    <property type="nucleotide sequence ID" value="NZ_CADILG010000011.1"/>
</dbReference>
<dbReference type="PANTHER" id="PTHR41517">
    <property type="entry name" value="1,2-DIOXYGENASE PROTEIN-RELATED"/>
    <property type="match status" value="1"/>
</dbReference>
<keyword evidence="5" id="KW-1185">Reference proteome</keyword>
<evidence type="ECO:0000259" key="3">
    <source>
        <dbReference type="Pfam" id="PF07883"/>
    </source>
</evidence>
<dbReference type="CDD" id="cd06992">
    <property type="entry name" value="cupin_GDO-like_C"/>
    <property type="match status" value="1"/>
</dbReference>
<gene>
    <name evidence="4" type="primary">sdgD_1</name>
    <name evidence="4" type="ORF">LMG26858_02034</name>
</gene>
<dbReference type="InterPro" id="IPR013096">
    <property type="entry name" value="Cupin_2"/>
</dbReference>
<dbReference type="InterPro" id="IPR011051">
    <property type="entry name" value="RmlC_Cupin_sf"/>
</dbReference>
<dbReference type="SUPFAM" id="SSF51182">
    <property type="entry name" value="RmlC-like cupins"/>
    <property type="match status" value="1"/>
</dbReference>
<feature type="domain" description="Cupin type-2" evidence="3">
    <location>
        <begin position="108"/>
        <end position="174"/>
    </location>
</feature>
<dbReference type="Pfam" id="PF07883">
    <property type="entry name" value="Cupin_2"/>
    <property type="match status" value="2"/>
</dbReference>
<keyword evidence="1 4" id="KW-0223">Dioxygenase</keyword>
<proteinExistence type="predicted"/>
<dbReference type="AlphaFoldDB" id="A0A6S7CPN9"/>
<dbReference type="EC" id="1.13.11.4" evidence="4"/>
<evidence type="ECO:0000256" key="2">
    <source>
        <dbReference type="ARBA" id="ARBA00023002"/>
    </source>
</evidence>
<dbReference type="GO" id="GO:0047922">
    <property type="term" value="F:gentisate 1,2-dioxygenase activity"/>
    <property type="evidence" value="ECO:0007669"/>
    <property type="project" value="UniProtKB-EC"/>
</dbReference>
<dbReference type="EMBL" id="CADILG010000011">
    <property type="protein sequence ID" value="CAB3857370.1"/>
    <property type="molecule type" value="Genomic_DNA"/>
</dbReference>